<feature type="compositionally biased region" description="Polar residues" evidence="6">
    <location>
        <begin position="81"/>
        <end position="91"/>
    </location>
</feature>
<evidence type="ECO:0000313" key="8">
    <source>
        <dbReference type="EMBL" id="TPX38264.1"/>
    </source>
</evidence>
<evidence type="ECO:0000256" key="5">
    <source>
        <dbReference type="ARBA" id="ARBA00023242"/>
    </source>
</evidence>
<dbReference type="GO" id="GO:0035312">
    <property type="term" value="F:5'-3' DNA exonuclease activity"/>
    <property type="evidence" value="ECO:0007669"/>
    <property type="project" value="TreeGrafter"/>
</dbReference>
<protein>
    <recommendedName>
        <fullName evidence="7">Metallo-beta-lactamase domain-containing protein</fullName>
    </recommendedName>
</protein>
<dbReference type="GeneID" id="42001279"/>
<feature type="compositionally biased region" description="Acidic residues" evidence="6">
    <location>
        <begin position="1"/>
        <end position="11"/>
    </location>
</feature>
<feature type="region of interest" description="Disordered" evidence="6">
    <location>
        <begin position="188"/>
        <end position="255"/>
    </location>
</feature>
<dbReference type="GO" id="GO:0005634">
    <property type="term" value="C:nucleus"/>
    <property type="evidence" value="ECO:0007669"/>
    <property type="project" value="UniProtKB-SubCell"/>
</dbReference>
<dbReference type="CDD" id="cd16273">
    <property type="entry name" value="SNM1A-1C-like_MBL-fold"/>
    <property type="match status" value="1"/>
</dbReference>
<dbReference type="FunFam" id="3.60.15.10:FF:000010">
    <property type="entry name" value="DNA cross-link repair 1A"/>
    <property type="match status" value="1"/>
</dbReference>
<dbReference type="AlphaFoldDB" id="A0A507CJ92"/>
<evidence type="ECO:0000313" key="9">
    <source>
        <dbReference type="Proteomes" id="UP000319731"/>
    </source>
</evidence>
<feature type="region of interest" description="Disordered" evidence="6">
    <location>
        <begin position="1"/>
        <end position="62"/>
    </location>
</feature>
<dbReference type="OrthoDB" id="262529at2759"/>
<keyword evidence="3" id="KW-0227">DNA damage</keyword>
<dbReference type="PANTHER" id="PTHR23240">
    <property type="entry name" value="DNA CROSS-LINK REPAIR PROTEIN PSO2/SNM1-RELATED"/>
    <property type="match status" value="1"/>
</dbReference>
<dbReference type="InterPro" id="IPR011084">
    <property type="entry name" value="DRMBL"/>
</dbReference>
<evidence type="ECO:0000259" key="7">
    <source>
        <dbReference type="SMART" id="SM00849"/>
    </source>
</evidence>
<gene>
    <name evidence="8" type="ORF">SmJEL517_g00052</name>
</gene>
<dbReference type="RefSeq" id="XP_031027978.1">
    <property type="nucleotide sequence ID" value="XM_031165982.1"/>
</dbReference>
<dbReference type="STRING" id="1806994.A0A507CJ92"/>
<evidence type="ECO:0000256" key="4">
    <source>
        <dbReference type="ARBA" id="ARBA00023204"/>
    </source>
</evidence>
<feature type="domain" description="Metallo-beta-lactamase" evidence="7">
    <location>
        <begin position="305"/>
        <end position="459"/>
    </location>
</feature>
<dbReference type="FunFam" id="3.40.50.12650:FF:000001">
    <property type="entry name" value="DNA cross-link repair 1A"/>
    <property type="match status" value="1"/>
</dbReference>
<dbReference type="InterPro" id="IPR001279">
    <property type="entry name" value="Metallo-B-lactamas"/>
</dbReference>
<evidence type="ECO:0000256" key="3">
    <source>
        <dbReference type="ARBA" id="ARBA00022763"/>
    </source>
</evidence>
<dbReference type="GO" id="GO:0006303">
    <property type="term" value="P:double-strand break repair via nonhomologous end joining"/>
    <property type="evidence" value="ECO:0007669"/>
    <property type="project" value="TreeGrafter"/>
</dbReference>
<reference evidence="8 9" key="1">
    <citation type="journal article" date="2019" name="Sci. Rep.">
        <title>Comparative genomics of chytrid fungi reveal insights into the obligate biotrophic and pathogenic lifestyle of Synchytrium endobioticum.</title>
        <authorList>
            <person name="van de Vossenberg B.T.L.H."/>
            <person name="Warris S."/>
            <person name="Nguyen H.D.T."/>
            <person name="van Gent-Pelzer M.P.E."/>
            <person name="Joly D.L."/>
            <person name="van de Geest H.C."/>
            <person name="Bonants P.J.M."/>
            <person name="Smith D.S."/>
            <person name="Levesque C.A."/>
            <person name="van der Lee T.A.J."/>
        </authorList>
    </citation>
    <scope>NUCLEOTIDE SEQUENCE [LARGE SCALE GENOMIC DNA]</scope>
    <source>
        <strain evidence="8 9">JEL517</strain>
    </source>
</reference>
<name>A0A507CJ92_9FUNG</name>
<comment type="similarity">
    <text evidence="2">Belongs to the DNA repair metallo-beta-lactamase (DRMBL) family.</text>
</comment>
<keyword evidence="4" id="KW-0234">DNA repair</keyword>
<dbReference type="SUPFAM" id="SSF56281">
    <property type="entry name" value="Metallo-hydrolase/oxidoreductase"/>
    <property type="match status" value="1"/>
</dbReference>
<dbReference type="Gene3D" id="3.40.50.12650">
    <property type="match status" value="1"/>
</dbReference>
<dbReference type="Pfam" id="PF07522">
    <property type="entry name" value="DRMBL"/>
    <property type="match status" value="1"/>
</dbReference>
<dbReference type="EMBL" id="QEAO01000001">
    <property type="protein sequence ID" value="TPX38264.1"/>
    <property type="molecule type" value="Genomic_DNA"/>
</dbReference>
<dbReference type="SMART" id="SM00849">
    <property type="entry name" value="Lactamase_B"/>
    <property type="match status" value="1"/>
</dbReference>
<organism evidence="8 9">
    <name type="scientific">Synchytrium microbalum</name>
    <dbReference type="NCBI Taxonomy" id="1806994"/>
    <lineage>
        <taxon>Eukaryota</taxon>
        <taxon>Fungi</taxon>
        <taxon>Fungi incertae sedis</taxon>
        <taxon>Chytridiomycota</taxon>
        <taxon>Chytridiomycota incertae sedis</taxon>
        <taxon>Chytridiomycetes</taxon>
        <taxon>Synchytriales</taxon>
        <taxon>Synchytriaceae</taxon>
        <taxon>Synchytrium</taxon>
    </lineage>
</organism>
<evidence type="ECO:0000256" key="2">
    <source>
        <dbReference type="ARBA" id="ARBA00010304"/>
    </source>
</evidence>
<feature type="compositionally biased region" description="Low complexity" evidence="6">
    <location>
        <begin position="196"/>
        <end position="210"/>
    </location>
</feature>
<comment type="subcellular location">
    <subcellularLocation>
        <location evidence="1">Nucleus</location>
    </subcellularLocation>
</comment>
<feature type="region of interest" description="Disordered" evidence="6">
    <location>
        <begin position="138"/>
        <end position="160"/>
    </location>
</feature>
<accession>A0A507CJ92</accession>
<keyword evidence="5" id="KW-0539">Nucleus</keyword>
<proteinExistence type="inferred from homology"/>
<dbReference type="PANTHER" id="PTHR23240:SF6">
    <property type="entry name" value="DNA CROSS-LINK REPAIR 1A PROTEIN"/>
    <property type="match status" value="1"/>
</dbReference>
<evidence type="ECO:0000256" key="6">
    <source>
        <dbReference type="SAM" id="MobiDB-lite"/>
    </source>
</evidence>
<sequence length="741" mass="80592">MSASDDDDFEDPPSSVTAKKRKAGAPAPKPSPKKTKRPRLQSSPPPSSKTKKNVSSRLPILENNQQTMLIFVAKQPPPTIQTPAKSLNETQPRPPTIVPNKSATVHERPVAPHPVLQPHVSTDDDTDDAATIAMLESLAAEEQLSEGDDDDLRHETEYEIQEEPISQLRCPVCDVVLEAESAEKHVNKCLDGSGGKSEPSSSSKPLSKPGQQSLMSFFGGGASSSNGDSNNKPAAVNSSSTNSGGKSTAEIASSSSHSITTTTTFVASPIPTFKRSTTSTSTTSIVSGASSATGDSKKSYWNKTGKSAPFYKKLPGTKFTVDAFSYGRIEGCTSYFLSHYHSDHYGGLTKAFTHGIIYCSKVTSNLVVNQLKVPPKYVKALPMNERVQVENVFVTLVDANHCPGAVLFLFEVPQANGKMSTYLHTGDFRASPQHIANPIINSQRLDLLYLDTTYCKPAHKFPPQDAVVRAVSELARRVVLNNETVQDIVMGKPVDTSKVDKSPPSMMKRFLSKANPLFGTPKKKSRTLFVCGTYLIGKEKVFVGIAKAISSKIYADANKRRILTLLEDGDIDSLLTGNADEADVHVVGMGGLNKEALTKTLEANKSVTSIIALRPTGWTFRPDKYQSANDLKPFTVTSLKPSYPTPQITIMGVPYSEHSSFLELASFVTSLNIGKVIPTVNMGNPKMREEMNRWFEAWKMQRLDRLMVADVEDDGDDLREYLSQAVPADDVDEKGCIRGEG</sequence>
<dbReference type="Proteomes" id="UP000319731">
    <property type="component" value="Unassembled WGS sequence"/>
</dbReference>
<dbReference type="Gene3D" id="3.60.15.10">
    <property type="entry name" value="Ribonuclease Z/Hydroxyacylglutathione hydrolase-like"/>
    <property type="match status" value="1"/>
</dbReference>
<keyword evidence="9" id="KW-1185">Reference proteome</keyword>
<feature type="compositionally biased region" description="Low complexity" evidence="6">
    <location>
        <begin position="223"/>
        <end position="255"/>
    </location>
</feature>
<evidence type="ECO:0000256" key="1">
    <source>
        <dbReference type="ARBA" id="ARBA00004123"/>
    </source>
</evidence>
<dbReference type="InterPro" id="IPR036866">
    <property type="entry name" value="RibonucZ/Hydroxyglut_hydro"/>
</dbReference>
<dbReference type="GO" id="GO:0003684">
    <property type="term" value="F:damaged DNA binding"/>
    <property type="evidence" value="ECO:0007669"/>
    <property type="project" value="TreeGrafter"/>
</dbReference>
<feature type="region of interest" description="Disordered" evidence="6">
    <location>
        <begin position="74"/>
        <end position="100"/>
    </location>
</feature>
<comment type="caution">
    <text evidence="8">The sequence shown here is derived from an EMBL/GenBank/DDBJ whole genome shotgun (WGS) entry which is preliminary data.</text>
</comment>
<dbReference type="GO" id="GO:0036297">
    <property type="term" value="P:interstrand cross-link repair"/>
    <property type="evidence" value="ECO:0007669"/>
    <property type="project" value="TreeGrafter"/>
</dbReference>